<dbReference type="Gene3D" id="2.170.270.10">
    <property type="entry name" value="SET domain"/>
    <property type="match status" value="1"/>
</dbReference>
<name>A0AAD6XBS3_9AGAR</name>
<dbReference type="EMBL" id="JARJCM010000012">
    <property type="protein sequence ID" value="KAJ7042590.1"/>
    <property type="molecule type" value="Genomic_DNA"/>
</dbReference>
<dbReference type="InterPro" id="IPR001214">
    <property type="entry name" value="SET_dom"/>
</dbReference>
<protein>
    <submittedName>
        <fullName evidence="2">SET domain protein</fullName>
    </submittedName>
</protein>
<dbReference type="SUPFAM" id="SSF82199">
    <property type="entry name" value="SET domain"/>
    <property type="match status" value="1"/>
</dbReference>
<dbReference type="InterPro" id="IPR046341">
    <property type="entry name" value="SET_dom_sf"/>
</dbReference>
<dbReference type="SMART" id="SM00317">
    <property type="entry name" value="SET"/>
    <property type="match status" value="1"/>
</dbReference>
<sequence length="190" mass="21026">MPEPPHNWPKNIHYTTTCSFHSSVPQSIRQKITEGSAAKTATINPPNGPSPADKSVVAIRRISESTHPACGQLGLFAARKIKEKTVIVDYIGEIHCDERPESDYDLSLFRSSDLSVGIDANKQGNEGRFVNDYRGIPGQEKPNAVFVDERLASGELRMRIVSSRIITKGEEILVSYGKAWWQARTTSTSN</sequence>
<organism evidence="2 3">
    <name type="scientific">Mycena alexandri</name>
    <dbReference type="NCBI Taxonomy" id="1745969"/>
    <lineage>
        <taxon>Eukaryota</taxon>
        <taxon>Fungi</taxon>
        <taxon>Dikarya</taxon>
        <taxon>Basidiomycota</taxon>
        <taxon>Agaricomycotina</taxon>
        <taxon>Agaricomycetes</taxon>
        <taxon>Agaricomycetidae</taxon>
        <taxon>Agaricales</taxon>
        <taxon>Marasmiineae</taxon>
        <taxon>Mycenaceae</taxon>
        <taxon>Mycena</taxon>
    </lineage>
</organism>
<reference evidence="2" key="1">
    <citation type="submission" date="2023-03" db="EMBL/GenBank/DDBJ databases">
        <title>Massive genome expansion in bonnet fungi (Mycena s.s.) driven by repeated elements and novel gene families across ecological guilds.</title>
        <authorList>
            <consortium name="Lawrence Berkeley National Laboratory"/>
            <person name="Harder C.B."/>
            <person name="Miyauchi S."/>
            <person name="Viragh M."/>
            <person name="Kuo A."/>
            <person name="Thoen E."/>
            <person name="Andreopoulos B."/>
            <person name="Lu D."/>
            <person name="Skrede I."/>
            <person name="Drula E."/>
            <person name="Henrissat B."/>
            <person name="Morin E."/>
            <person name="Kohler A."/>
            <person name="Barry K."/>
            <person name="LaButti K."/>
            <person name="Morin E."/>
            <person name="Salamov A."/>
            <person name="Lipzen A."/>
            <person name="Mereny Z."/>
            <person name="Hegedus B."/>
            <person name="Baldrian P."/>
            <person name="Stursova M."/>
            <person name="Weitz H."/>
            <person name="Taylor A."/>
            <person name="Grigoriev I.V."/>
            <person name="Nagy L.G."/>
            <person name="Martin F."/>
            <person name="Kauserud H."/>
        </authorList>
    </citation>
    <scope>NUCLEOTIDE SEQUENCE</scope>
    <source>
        <strain evidence="2">CBHHK200</strain>
    </source>
</reference>
<proteinExistence type="predicted"/>
<evidence type="ECO:0000313" key="2">
    <source>
        <dbReference type="EMBL" id="KAJ7042590.1"/>
    </source>
</evidence>
<dbReference type="Proteomes" id="UP001218188">
    <property type="component" value="Unassembled WGS sequence"/>
</dbReference>
<evidence type="ECO:0000313" key="3">
    <source>
        <dbReference type="Proteomes" id="UP001218188"/>
    </source>
</evidence>
<keyword evidence="3" id="KW-1185">Reference proteome</keyword>
<comment type="caution">
    <text evidence="2">The sequence shown here is derived from an EMBL/GenBank/DDBJ whole genome shotgun (WGS) entry which is preliminary data.</text>
</comment>
<dbReference type="Pfam" id="PF00856">
    <property type="entry name" value="SET"/>
    <property type="match status" value="1"/>
</dbReference>
<feature type="domain" description="SET" evidence="1">
    <location>
        <begin position="55"/>
        <end position="177"/>
    </location>
</feature>
<accession>A0AAD6XBS3</accession>
<dbReference type="AlphaFoldDB" id="A0AAD6XBS3"/>
<evidence type="ECO:0000259" key="1">
    <source>
        <dbReference type="PROSITE" id="PS50280"/>
    </source>
</evidence>
<gene>
    <name evidence="2" type="ORF">C8F04DRAFT_1076452</name>
</gene>
<dbReference type="PROSITE" id="PS50280">
    <property type="entry name" value="SET"/>
    <property type="match status" value="1"/>
</dbReference>